<organism evidence="1">
    <name type="scientific">Timema monikensis</name>
    <dbReference type="NCBI Taxonomy" id="170555"/>
    <lineage>
        <taxon>Eukaryota</taxon>
        <taxon>Metazoa</taxon>
        <taxon>Ecdysozoa</taxon>
        <taxon>Arthropoda</taxon>
        <taxon>Hexapoda</taxon>
        <taxon>Insecta</taxon>
        <taxon>Pterygota</taxon>
        <taxon>Neoptera</taxon>
        <taxon>Polyneoptera</taxon>
        <taxon>Phasmatodea</taxon>
        <taxon>Timematodea</taxon>
        <taxon>Timematoidea</taxon>
        <taxon>Timematidae</taxon>
        <taxon>Timema</taxon>
    </lineage>
</organism>
<sequence>MNGATHEQAPEDEEKTNALYEDMFHYLGEFGRYQKRLYFLLCLPAISCALHKLGGVFLQAKPAYRCRLPNEDSAVEYSLPPGILNMTYPWDDKTGTWSSCLILNTNFTPEYYASGVPATASVPCTSWVYDTSLYASSTLMEFNLVCEDSWIPATTDAMFMFGDLIGSVTFGYFSDR</sequence>
<dbReference type="AlphaFoldDB" id="A0A7R9EAZ8"/>
<dbReference type="EMBL" id="OB794613">
    <property type="protein sequence ID" value="CAD7430723.1"/>
    <property type="molecule type" value="Genomic_DNA"/>
</dbReference>
<gene>
    <name evidence="1" type="ORF">TMSB3V08_LOCUS7473</name>
</gene>
<evidence type="ECO:0000313" key="1">
    <source>
        <dbReference type="EMBL" id="CAD7430723.1"/>
    </source>
</evidence>
<protein>
    <submittedName>
        <fullName evidence="1">Uncharacterized protein</fullName>
    </submittedName>
</protein>
<reference evidence="1" key="1">
    <citation type="submission" date="2020-11" db="EMBL/GenBank/DDBJ databases">
        <authorList>
            <person name="Tran Van P."/>
        </authorList>
    </citation>
    <scope>NUCLEOTIDE SEQUENCE</scope>
</reference>
<name>A0A7R9EAZ8_9NEOP</name>
<proteinExistence type="predicted"/>
<accession>A0A7R9EAZ8</accession>